<dbReference type="InterPro" id="IPR042070">
    <property type="entry name" value="PucR_C-HTH_sf"/>
</dbReference>
<accession>A0ABW3G0I9</accession>
<sequence>TLLGLVGGAGPASTALAGATTGLLLGALPRGAALARLLPGTGYRVVAGAPRRRSRPGGPTDHAWLVERLGTPLVDLTGDGGFTAVVTERPSRDALAAVHGQGWVPVVSRHCDADALPRAAGEVTDLLARGLALDRPVVAEDADLGLSTAVRPEAAAAFAADVLAPLRRADAQGGLVEVLRTWLAHHGGWEATATALGIHRNSVRHRIAQVERALGVDLADPEVRMQLWFALRWADIGSS</sequence>
<dbReference type="PANTHER" id="PTHR33744:SF1">
    <property type="entry name" value="DNA-BINDING TRANSCRIPTIONAL ACTIVATOR ADER"/>
    <property type="match status" value="1"/>
</dbReference>
<dbReference type="PANTHER" id="PTHR33744">
    <property type="entry name" value="CARBOHYDRATE DIACID REGULATOR"/>
    <property type="match status" value="1"/>
</dbReference>
<dbReference type="EMBL" id="JBHTIW010000034">
    <property type="protein sequence ID" value="MFD0923463.1"/>
    <property type="molecule type" value="Genomic_DNA"/>
</dbReference>
<reference evidence="3" key="1">
    <citation type="journal article" date="2019" name="Int. J. Syst. Evol. Microbiol.">
        <title>The Global Catalogue of Microorganisms (GCM) 10K type strain sequencing project: providing services to taxonomists for standard genome sequencing and annotation.</title>
        <authorList>
            <consortium name="The Broad Institute Genomics Platform"/>
            <consortium name="The Broad Institute Genome Sequencing Center for Infectious Disease"/>
            <person name="Wu L."/>
            <person name="Ma J."/>
        </authorList>
    </citation>
    <scope>NUCLEOTIDE SEQUENCE [LARGE SCALE GENOMIC DNA]</scope>
    <source>
        <strain evidence="3">CCUG 56401</strain>
    </source>
</reference>
<comment type="caution">
    <text evidence="2">The sequence shown here is derived from an EMBL/GenBank/DDBJ whole genome shotgun (WGS) entry which is preliminary data.</text>
</comment>
<name>A0ABW3G0I9_9PSEU</name>
<gene>
    <name evidence="2" type="ORF">ACFQ16_27275</name>
</gene>
<dbReference type="InterPro" id="IPR051448">
    <property type="entry name" value="CdaR-like_regulators"/>
</dbReference>
<organism evidence="2 3">
    <name type="scientific">Saccharopolyspora rosea</name>
    <dbReference type="NCBI Taxonomy" id="524884"/>
    <lineage>
        <taxon>Bacteria</taxon>
        <taxon>Bacillati</taxon>
        <taxon>Actinomycetota</taxon>
        <taxon>Actinomycetes</taxon>
        <taxon>Pseudonocardiales</taxon>
        <taxon>Pseudonocardiaceae</taxon>
        <taxon>Saccharopolyspora</taxon>
    </lineage>
</organism>
<dbReference type="Proteomes" id="UP001597018">
    <property type="component" value="Unassembled WGS sequence"/>
</dbReference>
<feature type="non-terminal residue" evidence="2">
    <location>
        <position position="1"/>
    </location>
</feature>
<evidence type="ECO:0000259" key="1">
    <source>
        <dbReference type="Pfam" id="PF13556"/>
    </source>
</evidence>
<evidence type="ECO:0000313" key="3">
    <source>
        <dbReference type="Proteomes" id="UP001597018"/>
    </source>
</evidence>
<dbReference type="RefSeq" id="WP_380760095.1">
    <property type="nucleotide sequence ID" value="NZ_JBHTIW010000034.1"/>
</dbReference>
<evidence type="ECO:0000313" key="2">
    <source>
        <dbReference type="EMBL" id="MFD0923463.1"/>
    </source>
</evidence>
<feature type="domain" description="PucR C-terminal helix-turn-helix" evidence="1">
    <location>
        <begin position="175"/>
        <end position="232"/>
    </location>
</feature>
<dbReference type="InterPro" id="IPR025736">
    <property type="entry name" value="PucR_C-HTH_dom"/>
</dbReference>
<dbReference type="Gene3D" id="1.10.10.2840">
    <property type="entry name" value="PucR C-terminal helix-turn-helix domain"/>
    <property type="match status" value="1"/>
</dbReference>
<protein>
    <submittedName>
        <fullName evidence="2">PucR family transcriptional regulator</fullName>
    </submittedName>
</protein>
<dbReference type="Pfam" id="PF13556">
    <property type="entry name" value="HTH_30"/>
    <property type="match status" value="1"/>
</dbReference>
<proteinExistence type="predicted"/>
<keyword evidence="3" id="KW-1185">Reference proteome</keyword>